<evidence type="ECO:0000313" key="4">
    <source>
        <dbReference type="EMBL" id="EEE67724.1"/>
    </source>
</evidence>
<dbReference type="PROSITE" id="PS50176">
    <property type="entry name" value="ARM_REPEAT"/>
    <property type="match status" value="1"/>
</dbReference>
<feature type="compositionally biased region" description="Low complexity" evidence="2">
    <location>
        <begin position="190"/>
        <end position="202"/>
    </location>
</feature>
<feature type="region of interest" description="Disordered" evidence="2">
    <location>
        <begin position="1"/>
        <end position="21"/>
    </location>
</feature>
<dbReference type="SUPFAM" id="SSF48371">
    <property type="entry name" value="ARM repeat"/>
    <property type="match status" value="1"/>
</dbReference>
<feature type="region of interest" description="Disordered" evidence="2">
    <location>
        <begin position="178"/>
        <end position="295"/>
    </location>
</feature>
<evidence type="ECO:0008006" key="5">
    <source>
        <dbReference type="Google" id="ProtNLM"/>
    </source>
</evidence>
<evidence type="ECO:0000256" key="2">
    <source>
        <dbReference type="SAM" id="MobiDB-lite"/>
    </source>
</evidence>
<reference evidence="4" key="1">
    <citation type="journal article" date="2005" name="PLoS Biol.">
        <title>The genomes of Oryza sativa: a history of duplications.</title>
        <authorList>
            <person name="Yu J."/>
            <person name="Wang J."/>
            <person name="Lin W."/>
            <person name="Li S."/>
            <person name="Li H."/>
            <person name="Zhou J."/>
            <person name="Ni P."/>
            <person name="Dong W."/>
            <person name="Hu S."/>
            <person name="Zeng C."/>
            <person name="Zhang J."/>
            <person name="Zhang Y."/>
            <person name="Li R."/>
            <person name="Xu Z."/>
            <person name="Li S."/>
            <person name="Li X."/>
            <person name="Zheng H."/>
            <person name="Cong L."/>
            <person name="Lin L."/>
            <person name="Yin J."/>
            <person name="Geng J."/>
            <person name="Li G."/>
            <person name="Shi J."/>
            <person name="Liu J."/>
            <person name="Lv H."/>
            <person name="Li J."/>
            <person name="Wang J."/>
            <person name="Deng Y."/>
            <person name="Ran L."/>
            <person name="Shi X."/>
            <person name="Wang X."/>
            <person name="Wu Q."/>
            <person name="Li C."/>
            <person name="Ren X."/>
            <person name="Wang J."/>
            <person name="Wang X."/>
            <person name="Li D."/>
            <person name="Liu D."/>
            <person name="Zhang X."/>
            <person name="Ji Z."/>
            <person name="Zhao W."/>
            <person name="Sun Y."/>
            <person name="Zhang Z."/>
            <person name="Bao J."/>
            <person name="Han Y."/>
            <person name="Dong L."/>
            <person name="Ji J."/>
            <person name="Chen P."/>
            <person name="Wu S."/>
            <person name="Liu J."/>
            <person name="Xiao Y."/>
            <person name="Bu D."/>
            <person name="Tan J."/>
            <person name="Yang L."/>
            <person name="Ye C."/>
            <person name="Zhang J."/>
            <person name="Xu J."/>
            <person name="Zhou Y."/>
            <person name="Yu Y."/>
            <person name="Zhang B."/>
            <person name="Zhuang S."/>
            <person name="Wei H."/>
            <person name="Liu B."/>
            <person name="Lei M."/>
            <person name="Yu H."/>
            <person name="Li Y."/>
            <person name="Xu H."/>
            <person name="Wei S."/>
            <person name="He X."/>
            <person name="Fang L."/>
            <person name="Zhang Z."/>
            <person name="Zhang Y."/>
            <person name="Huang X."/>
            <person name="Su Z."/>
            <person name="Tong W."/>
            <person name="Li J."/>
            <person name="Tong Z."/>
            <person name="Li S."/>
            <person name="Ye J."/>
            <person name="Wang L."/>
            <person name="Fang L."/>
            <person name="Lei T."/>
            <person name="Chen C."/>
            <person name="Chen H."/>
            <person name="Xu Z."/>
            <person name="Li H."/>
            <person name="Huang H."/>
            <person name="Zhang F."/>
            <person name="Xu H."/>
            <person name="Li N."/>
            <person name="Zhao C."/>
            <person name="Li S."/>
            <person name="Dong L."/>
            <person name="Huang Y."/>
            <person name="Li L."/>
            <person name="Xi Y."/>
            <person name="Qi Q."/>
            <person name="Li W."/>
            <person name="Zhang B."/>
            <person name="Hu W."/>
            <person name="Zhang Y."/>
            <person name="Tian X."/>
            <person name="Jiao Y."/>
            <person name="Liang X."/>
            <person name="Jin J."/>
            <person name="Gao L."/>
            <person name="Zheng W."/>
            <person name="Hao B."/>
            <person name="Liu S."/>
            <person name="Wang W."/>
            <person name="Yuan L."/>
            <person name="Cao M."/>
            <person name="McDermott J."/>
            <person name="Samudrala R."/>
            <person name="Wang J."/>
            <person name="Wong G.K."/>
            <person name="Yang H."/>
        </authorList>
    </citation>
    <scope>NUCLEOTIDE SEQUENCE [LARGE SCALE GENOMIC DNA]</scope>
</reference>
<keyword evidence="3" id="KW-1133">Transmembrane helix</keyword>
<name>B9FUL7_ORYSJ</name>
<protein>
    <recommendedName>
        <fullName evidence="5">BLE2 protein</fullName>
    </recommendedName>
</protein>
<feature type="compositionally biased region" description="Pro residues" evidence="2">
    <location>
        <begin position="277"/>
        <end position="288"/>
    </location>
</feature>
<feature type="region of interest" description="Disordered" evidence="2">
    <location>
        <begin position="672"/>
        <end position="705"/>
    </location>
</feature>
<reference evidence="4" key="2">
    <citation type="submission" date="2008-12" db="EMBL/GenBank/DDBJ databases">
        <title>Improved gene annotation of the rice (Oryza sativa) genomes.</title>
        <authorList>
            <person name="Wang J."/>
            <person name="Li R."/>
            <person name="Fan W."/>
            <person name="Huang Q."/>
            <person name="Zhang J."/>
            <person name="Zhou Y."/>
            <person name="Hu Y."/>
            <person name="Zi S."/>
            <person name="Li J."/>
            <person name="Ni P."/>
            <person name="Zheng H."/>
            <person name="Zhang Y."/>
            <person name="Zhao M."/>
            <person name="Hao Q."/>
            <person name="McDermott J."/>
            <person name="Samudrala R."/>
            <person name="Kristiansen K."/>
            <person name="Wong G.K.-S."/>
        </authorList>
    </citation>
    <scope>NUCLEOTIDE SEQUENCE</scope>
</reference>
<feature type="transmembrane region" description="Helical" evidence="3">
    <location>
        <begin position="357"/>
        <end position="376"/>
    </location>
</feature>
<accession>B9FUL7</accession>
<evidence type="ECO:0000256" key="3">
    <source>
        <dbReference type="SAM" id="Phobius"/>
    </source>
</evidence>
<feature type="repeat" description="ARM" evidence="1">
    <location>
        <begin position="820"/>
        <end position="859"/>
    </location>
</feature>
<gene>
    <name evidence="4" type="ORF">OsJ_25404</name>
</gene>
<feature type="transmembrane region" description="Helical" evidence="3">
    <location>
        <begin position="478"/>
        <end position="500"/>
    </location>
</feature>
<dbReference type="InterPro" id="IPR016024">
    <property type="entry name" value="ARM-type_fold"/>
</dbReference>
<feature type="compositionally biased region" description="Basic and acidic residues" evidence="2">
    <location>
        <begin position="97"/>
        <end position="114"/>
    </location>
</feature>
<keyword evidence="3" id="KW-0812">Transmembrane</keyword>
<feature type="compositionally biased region" description="Basic and acidic residues" evidence="2">
    <location>
        <begin position="264"/>
        <end position="276"/>
    </location>
</feature>
<dbReference type="PANTHER" id="PTHR33115">
    <property type="entry name" value="ARM REPEAT SUPERFAMILY PROTEIN"/>
    <property type="match status" value="1"/>
</dbReference>
<dbReference type="InterPro" id="IPR000225">
    <property type="entry name" value="Armadillo"/>
</dbReference>
<dbReference type="EMBL" id="CM000144">
    <property type="protein sequence ID" value="EEE67724.1"/>
    <property type="molecule type" value="Genomic_DNA"/>
</dbReference>
<feature type="region of interest" description="Disordered" evidence="2">
    <location>
        <begin position="91"/>
        <end position="120"/>
    </location>
</feature>
<dbReference type="InterPro" id="IPR011989">
    <property type="entry name" value="ARM-like"/>
</dbReference>
<proteinExistence type="predicted"/>
<evidence type="ECO:0000256" key="1">
    <source>
        <dbReference type="PROSITE-ProRule" id="PRU00259"/>
    </source>
</evidence>
<dbReference type="PANTHER" id="PTHR33115:SF11">
    <property type="entry name" value="OS07G0654700 PROTEIN"/>
    <property type="match status" value="1"/>
</dbReference>
<feature type="compositionally biased region" description="Basic and acidic residues" evidence="2">
    <location>
        <begin position="1"/>
        <end position="14"/>
    </location>
</feature>
<keyword evidence="3" id="KW-0472">Membrane</keyword>
<dbReference type="Proteomes" id="UP000007752">
    <property type="component" value="Chromosome 7"/>
</dbReference>
<feature type="transmembrane region" description="Helical" evidence="3">
    <location>
        <begin position="397"/>
        <end position="417"/>
    </location>
</feature>
<dbReference type="AlphaFoldDB" id="B9FUL7"/>
<organism evidence="4">
    <name type="scientific">Oryza sativa subsp. japonica</name>
    <name type="common">Rice</name>
    <dbReference type="NCBI Taxonomy" id="39947"/>
    <lineage>
        <taxon>Eukaryota</taxon>
        <taxon>Viridiplantae</taxon>
        <taxon>Streptophyta</taxon>
        <taxon>Embryophyta</taxon>
        <taxon>Tracheophyta</taxon>
        <taxon>Spermatophyta</taxon>
        <taxon>Magnoliopsida</taxon>
        <taxon>Liliopsida</taxon>
        <taxon>Poales</taxon>
        <taxon>Poaceae</taxon>
        <taxon>BOP clade</taxon>
        <taxon>Oryzoideae</taxon>
        <taxon>Oryzeae</taxon>
        <taxon>Oryzinae</taxon>
        <taxon>Oryza</taxon>
        <taxon>Oryza sativa</taxon>
    </lineage>
</organism>
<dbReference type="Gene3D" id="1.25.10.10">
    <property type="entry name" value="Leucine-rich Repeat Variant"/>
    <property type="match status" value="1"/>
</dbReference>
<sequence length="1044" mass="116248">MKADNDAAAEHRIQMPESGRQADMAAAAAPEKWLNRFVRSVALIERVGNALGTLAFTWATVILLGGYPTKLHSKDDFAFATIIVFLEAASHPNPTETPHKEGEELKKGEGADRQRGRRPITASSLCTAASPMSTDTGPATPNLADARGLQRYHRQASQSAAVATTCSRCVAADATGCGSLGASRHRPWRPRAAAPRSALARSTFRGVRADATPAVQLPGRRDGADASETTSTDALPPSPHGRAVPGPPCHRHHVIAPPQWPDPYRPDLTSEARDPPPPHTAPPSPPPATEDVHRPQQQIRLPIVLPDKRCFQIPWRQRTDRDRILLGCNAEHSCFELALRATYSAYNHVLRYYDGAIIMWMAYGVLVVAVILATVGRLRFPIIINLVHSALGSRHVFWRRIFLNSCMLAAIVMPLFVDDPDLRKAMVAVDICAVPILSLGNFQIPAALVRVMLAGLRLGEESYNGEGDTANLFTSLQIFYGMVFAQGLLYVFAGMVEFLFSFITRRSLVRHGGLTGQWGVESVDLYYEYAFSKYMKGGLFAPERISLSNFAIDSLNSDLSKNQLYGVWMMHIFLQRHPTREQLLEKLNTSAQTMARLISMLDWTRRNEHPTIRLYAAKVVAELAKSLRVVIVPGAMQLVSTLLDTDGKPEKGHPLLDADDYQDPFVDTTVKQEKRQDATGHHQGKTQETLGDTDRLLETPNRSTRTNAQTSILRCWRKISAYWSIPKEQPLTDNDLLPALGMSIVYNLVGCDQNNLLEIDRVTDLIPKITGFTSFRSAIMNSESQQKVLLKSSLKVLQRLTRIEGEIGITLRYKISKHPFLFRNLAEILGDSSSNQELRKLVAGILRNLAIDRDTRQEIGQMQMLITMLMKAFLDSSRSFSSNVDCLLPKVAGQALVLERIMDAEGAELEILIGLSSQICKLIPEEFSQELEHGQIKRRFIKRLVDTLNANMNPSSHCPGIRRVVLEQSIYMMEYNSHYANCFNEYQMMDALSIVELTPSRAENYMVFLGDTGFMECNTPLSALADRAKELMGRQWLQGINSAN</sequence>